<dbReference type="AlphaFoldDB" id="A0AAW0GXQ4"/>
<evidence type="ECO:0000313" key="2">
    <source>
        <dbReference type="Proteomes" id="UP001385951"/>
    </source>
</evidence>
<comment type="caution">
    <text evidence="1">The sequence shown here is derived from an EMBL/GenBank/DDBJ whole genome shotgun (WGS) entry which is preliminary data.</text>
</comment>
<dbReference type="EMBL" id="JASBNA010000001">
    <property type="protein sequence ID" value="KAK7695688.1"/>
    <property type="molecule type" value="Genomic_DNA"/>
</dbReference>
<reference evidence="1 2" key="1">
    <citation type="submission" date="2022-09" db="EMBL/GenBank/DDBJ databases">
        <authorList>
            <person name="Palmer J.M."/>
        </authorList>
    </citation>
    <scope>NUCLEOTIDE SEQUENCE [LARGE SCALE GENOMIC DNA]</scope>
    <source>
        <strain evidence="1 2">DSM 7382</strain>
    </source>
</reference>
<name>A0AAW0GXQ4_9APHY</name>
<accession>A0AAW0GXQ4</accession>
<organism evidence="1 2">
    <name type="scientific">Cerrena zonata</name>
    <dbReference type="NCBI Taxonomy" id="2478898"/>
    <lineage>
        <taxon>Eukaryota</taxon>
        <taxon>Fungi</taxon>
        <taxon>Dikarya</taxon>
        <taxon>Basidiomycota</taxon>
        <taxon>Agaricomycotina</taxon>
        <taxon>Agaricomycetes</taxon>
        <taxon>Polyporales</taxon>
        <taxon>Cerrenaceae</taxon>
        <taxon>Cerrena</taxon>
    </lineage>
</organism>
<keyword evidence="2" id="KW-1185">Reference proteome</keyword>
<dbReference type="Proteomes" id="UP001385951">
    <property type="component" value="Unassembled WGS sequence"/>
</dbReference>
<evidence type="ECO:0000313" key="1">
    <source>
        <dbReference type="EMBL" id="KAK7695688.1"/>
    </source>
</evidence>
<protein>
    <submittedName>
        <fullName evidence="1">Uncharacterized protein</fullName>
    </submittedName>
</protein>
<proteinExistence type="predicted"/>
<sequence length="128" mass="13907">MPTNAVPLTPASSVFPDLLSASVGAPRSTLLLILQTCCGRTLSEYLHLAVLSSSIYHVPSFALDITQLSLGYTHALCELSSQKDQSTQPIKKASGVYHILNSREPLSIQELTEYHLCGNPNFCFLSAR</sequence>
<gene>
    <name evidence="1" type="ORF">QCA50_000324</name>
</gene>